<keyword evidence="1" id="KW-0479">Metal-binding</keyword>
<reference evidence="12 13" key="1">
    <citation type="submission" date="2020-02" db="EMBL/GenBank/DDBJ databases">
        <authorList>
            <person name="Ma Q."/>
            <person name="Huang Y."/>
            <person name="Song X."/>
            <person name="Pei D."/>
        </authorList>
    </citation>
    <scope>NUCLEOTIDE SEQUENCE [LARGE SCALE GENOMIC DNA]</scope>
    <source>
        <strain evidence="12">Sxm20200214</strain>
        <tissue evidence="12">Leaf</tissue>
    </source>
</reference>
<dbReference type="InterPro" id="IPR013088">
    <property type="entry name" value="Znf_NHR/GATA"/>
</dbReference>
<evidence type="ECO:0000256" key="1">
    <source>
        <dbReference type="ARBA" id="ARBA00022723"/>
    </source>
</evidence>
<dbReference type="PANTHER" id="PTHR47172:SF11">
    <property type="entry name" value="GATA TRANSCRIPTION FACTOR 17"/>
    <property type="match status" value="1"/>
</dbReference>
<evidence type="ECO:0000256" key="2">
    <source>
        <dbReference type="ARBA" id="ARBA00022771"/>
    </source>
</evidence>
<evidence type="ECO:0000256" key="8">
    <source>
        <dbReference type="ARBA" id="ARBA00037539"/>
    </source>
</evidence>
<keyword evidence="3" id="KW-0862">Zinc</keyword>
<keyword evidence="4" id="KW-0805">Transcription regulation</keyword>
<keyword evidence="5" id="KW-0238">DNA-binding</keyword>
<dbReference type="GO" id="GO:0043565">
    <property type="term" value="F:sequence-specific DNA binding"/>
    <property type="evidence" value="ECO:0007669"/>
    <property type="project" value="InterPro"/>
</dbReference>
<dbReference type="Pfam" id="PF00320">
    <property type="entry name" value="GATA"/>
    <property type="match status" value="1"/>
</dbReference>
<accession>A0A8X8AXZ6</accession>
<feature type="region of interest" description="Disordered" evidence="10">
    <location>
        <begin position="1"/>
        <end position="140"/>
    </location>
</feature>
<keyword evidence="2 9" id="KW-0863">Zinc-finger</keyword>
<dbReference type="GO" id="GO:0006355">
    <property type="term" value="P:regulation of DNA-templated transcription"/>
    <property type="evidence" value="ECO:0007669"/>
    <property type="project" value="InterPro"/>
</dbReference>
<keyword evidence="13" id="KW-1185">Reference proteome</keyword>
<dbReference type="FunFam" id="3.30.50.10:FF:000060">
    <property type="entry name" value="GATA transcription factor 16"/>
    <property type="match status" value="1"/>
</dbReference>
<evidence type="ECO:0000313" key="13">
    <source>
        <dbReference type="Proteomes" id="UP000886595"/>
    </source>
</evidence>
<dbReference type="EMBL" id="JAAMPC010000004">
    <property type="protein sequence ID" value="KAG2315790.1"/>
    <property type="molecule type" value="Genomic_DNA"/>
</dbReference>
<dbReference type="OrthoDB" id="2162994at2759"/>
<evidence type="ECO:0000256" key="5">
    <source>
        <dbReference type="ARBA" id="ARBA00023125"/>
    </source>
</evidence>
<evidence type="ECO:0000259" key="11">
    <source>
        <dbReference type="PROSITE" id="PS50114"/>
    </source>
</evidence>
<dbReference type="CDD" id="cd00202">
    <property type="entry name" value="ZnF_GATA"/>
    <property type="match status" value="1"/>
</dbReference>
<dbReference type="GO" id="GO:0008270">
    <property type="term" value="F:zinc ion binding"/>
    <property type="evidence" value="ECO:0007669"/>
    <property type="project" value="UniProtKB-KW"/>
</dbReference>
<dbReference type="SMART" id="SM00401">
    <property type="entry name" value="ZnF_GATA"/>
    <property type="match status" value="1"/>
</dbReference>
<evidence type="ECO:0000313" key="12">
    <source>
        <dbReference type="EMBL" id="KAG2315790.1"/>
    </source>
</evidence>
<dbReference type="PROSITE" id="PS50114">
    <property type="entry name" value="GATA_ZN_FINGER_2"/>
    <property type="match status" value="1"/>
</dbReference>
<dbReference type="InterPro" id="IPR000679">
    <property type="entry name" value="Znf_GATA"/>
</dbReference>
<dbReference type="Gene3D" id="3.30.50.10">
    <property type="entry name" value="Erythroid Transcription Factor GATA-1, subunit A"/>
    <property type="match status" value="1"/>
</dbReference>
<keyword evidence="6" id="KW-0804">Transcription</keyword>
<dbReference type="PROSITE" id="PS00344">
    <property type="entry name" value="GATA_ZN_FINGER_1"/>
    <property type="match status" value="1"/>
</dbReference>
<evidence type="ECO:0000256" key="10">
    <source>
        <dbReference type="SAM" id="MobiDB-lite"/>
    </source>
</evidence>
<name>A0A8X8AXZ6_BRACI</name>
<dbReference type="AlphaFoldDB" id="A0A8X8AXZ6"/>
<feature type="domain" description="GATA-type" evidence="11">
    <location>
        <begin position="36"/>
        <end position="72"/>
    </location>
</feature>
<dbReference type="PANTHER" id="PTHR47172">
    <property type="entry name" value="OS01G0976800 PROTEIN"/>
    <property type="match status" value="1"/>
</dbReference>
<evidence type="ECO:0000256" key="3">
    <source>
        <dbReference type="ARBA" id="ARBA00022833"/>
    </source>
</evidence>
<gene>
    <name evidence="12" type="ORF">Bca52824_018912</name>
</gene>
<evidence type="ECO:0000256" key="4">
    <source>
        <dbReference type="ARBA" id="ARBA00023015"/>
    </source>
</evidence>
<proteinExistence type="inferred from homology"/>
<evidence type="ECO:0000256" key="6">
    <source>
        <dbReference type="ARBA" id="ARBA00023163"/>
    </source>
</evidence>
<protein>
    <recommendedName>
        <fullName evidence="11">GATA-type domain-containing protein</fullName>
    </recommendedName>
</protein>
<comment type="function">
    <text evidence="8">Transcriptional regulator that specifically binds 5'-GATA-3' or 5'-GAT-3' motifs within gene promoters.</text>
</comment>
<organism evidence="12 13">
    <name type="scientific">Brassica carinata</name>
    <name type="common">Ethiopian mustard</name>
    <name type="synonym">Abyssinian cabbage</name>
    <dbReference type="NCBI Taxonomy" id="52824"/>
    <lineage>
        <taxon>Eukaryota</taxon>
        <taxon>Viridiplantae</taxon>
        <taxon>Streptophyta</taxon>
        <taxon>Embryophyta</taxon>
        <taxon>Tracheophyta</taxon>
        <taxon>Spermatophyta</taxon>
        <taxon>Magnoliopsida</taxon>
        <taxon>eudicotyledons</taxon>
        <taxon>Gunneridae</taxon>
        <taxon>Pentapetalae</taxon>
        <taxon>rosids</taxon>
        <taxon>malvids</taxon>
        <taxon>Brassicales</taxon>
        <taxon>Brassicaceae</taxon>
        <taxon>Brassiceae</taxon>
        <taxon>Brassica</taxon>
    </lineage>
</organism>
<evidence type="ECO:0000256" key="7">
    <source>
        <dbReference type="ARBA" id="ARBA00024019"/>
    </source>
</evidence>
<evidence type="ECO:0000256" key="9">
    <source>
        <dbReference type="PROSITE-ProRule" id="PRU00094"/>
    </source>
</evidence>
<comment type="caution">
    <text evidence="12">The sequence shown here is derived from an EMBL/GenBank/DDBJ whole genome shotgun (WGS) entry which is preliminary data.</text>
</comment>
<dbReference type="SUPFAM" id="SSF57716">
    <property type="entry name" value="Glucocorticoid receptor-like (DNA-binding domain)"/>
    <property type="match status" value="1"/>
</dbReference>
<dbReference type="Proteomes" id="UP000886595">
    <property type="component" value="Unassembled WGS sequence"/>
</dbReference>
<feature type="compositionally biased region" description="Basic and acidic residues" evidence="10">
    <location>
        <begin position="1"/>
        <end position="14"/>
    </location>
</feature>
<comment type="similarity">
    <text evidence="7">Belongs to the type IV zinc-finger family. Class B subfamily.</text>
</comment>
<feature type="compositionally biased region" description="Low complexity" evidence="10">
    <location>
        <begin position="121"/>
        <end position="137"/>
    </location>
</feature>
<sequence length="181" mass="19417">MSEGSVETRSKVDSAGELSDVDNQNCSSSGGGGSSGETKRTCVDCGTLRTPLWRGGPAGPKSLCNACGIKSRKKRQAALGIKPEEKKRHRKSNSTDSDLSFDDHRNAKNKINRGDDDDSRTCSSKSGGSNSSSEGASRFLDLKVPVMKRSAVERKRIWKKLGEEERAAVLLMALSCGSVYS</sequence>